<keyword evidence="4" id="KW-0489">Methyltransferase</keyword>
<dbReference type="InterPro" id="IPR014816">
    <property type="entry name" value="tRNA_MeTrfase_Gcd14"/>
</dbReference>
<dbReference type="GO" id="GO:0031515">
    <property type="term" value="C:tRNA (m1A) methyltransferase complex"/>
    <property type="evidence" value="ECO:0007669"/>
    <property type="project" value="InterPro"/>
</dbReference>
<keyword evidence="13" id="KW-1185">Reference proteome</keyword>
<comment type="subcellular location">
    <subcellularLocation>
        <location evidence="1">Nucleus</location>
    </subcellularLocation>
</comment>
<dbReference type="EMBL" id="MU853557">
    <property type="protein sequence ID" value="KAK4147241.1"/>
    <property type="molecule type" value="Genomic_DNA"/>
</dbReference>
<name>A0AAN6VBX9_9PEZI</name>
<evidence type="ECO:0000256" key="5">
    <source>
        <dbReference type="ARBA" id="ARBA00022679"/>
    </source>
</evidence>
<dbReference type="Gene3D" id="3.40.50.150">
    <property type="entry name" value="Vaccinia Virus protein VP39"/>
    <property type="match status" value="1"/>
</dbReference>
<feature type="region of interest" description="Disordered" evidence="10">
    <location>
        <begin position="87"/>
        <end position="142"/>
    </location>
</feature>
<dbReference type="PROSITE" id="PS51620">
    <property type="entry name" value="SAM_TRM61"/>
    <property type="match status" value="1"/>
</dbReference>
<evidence type="ECO:0000256" key="9">
    <source>
        <dbReference type="ARBA" id="ARBA00033309"/>
    </source>
</evidence>
<dbReference type="InterPro" id="IPR049470">
    <property type="entry name" value="TRM61_C"/>
</dbReference>
<organism evidence="12 13">
    <name type="scientific">Dichotomopilus funicola</name>
    <dbReference type="NCBI Taxonomy" id="1934379"/>
    <lineage>
        <taxon>Eukaryota</taxon>
        <taxon>Fungi</taxon>
        <taxon>Dikarya</taxon>
        <taxon>Ascomycota</taxon>
        <taxon>Pezizomycotina</taxon>
        <taxon>Sordariomycetes</taxon>
        <taxon>Sordariomycetidae</taxon>
        <taxon>Sordariales</taxon>
        <taxon>Chaetomiaceae</taxon>
        <taxon>Dichotomopilus</taxon>
    </lineage>
</organism>
<dbReference type="PANTHER" id="PTHR12133">
    <property type="entry name" value="TRNA (ADENINE(58)-N(1))-METHYLTRANSFERASE"/>
    <property type="match status" value="1"/>
</dbReference>
<evidence type="ECO:0000313" key="13">
    <source>
        <dbReference type="Proteomes" id="UP001302676"/>
    </source>
</evidence>
<feature type="compositionally biased region" description="Basic and acidic residues" evidence="10">
    <location>
        <begin position="101"/>
        <end position="114"/>
    </location>
</feature>
<reference evidence="12" key="1">
    <citation type="journal article" date="2023" name="Mol. Phylogenet. Evol.">
        <title>Genome-scale phylogeny and comparative genomics of the fungal order Sordariales.</title>
        <authorList>
            <person name="Hensen N."/>
            <person name="Bonometti L."/>
            <person name="Westerberg I."/>
            <person name="Brannstrom I.O."/>
            <person name="Guillou S."/>
            <person name="Cros-Aarteil S."/>
            <person name="Calhoun S."/>
            <person name="Haridas S."/>
            <person name="Kuo A."/>
            <person name="Mondo S."/>
            <person name="Pangilinan J."/>
            <person name="Riley R."/>
            <person name="LaButti K."/>
            <person name="Andreopoulos B."/>
            <person name="Lipzen A."/>
            <person name="Chen C."/>
            <person name="Yan M."/>
            <person name="Daum C."/>
            <person name="Ng V."/>
            <person name="Clum A."/>
            <person name="Steindorff A."/>
            <person name="Ohm R.A."/>
            <person name="Martin F."/>
            <person name="Silar P."/>
            <person name="Natvig D.O."/>
            <person name="Lalanne C."/>
            <person name="Gautier V."/>
            <person name="Ament-Velasquez S.L."/>
            <person name="Kruys A."/>
            <person name="Hutchinson M.I."/>
            <person name="Powell A.J."/>
            <person name="Barry K."/>
            <person name="Miller A.N."/>
            <person name="Grigoriev I.V."/>
            <person name="Debuchy R."/>
            <person name="Gladieux P."/>
            <person name="Hiltunen Thoren M."/>
            <person name="Johannesson H."/>
        </authorList>
    </citation>
    <scope>NUCLEOTIDE SEQUENCE</scope>
    <source>
        <strain evidence="12">CBS 141.50</strain>
    </source>
</reference>
<dbReference type="SUPFAM" id="SSF53335">
    <property type="entry name" value="S-adenosyl-L-methionine-dependent methyltransferases"/>
    <property type="match status" value="1"/>
</dbReference>
<evidence type="ECO:0000256" key="6">
    <source>
        <dbReference type="ARBA" id="ARBA00022691"/>
    </source>
</evidence>
<accession>A0AAN6VBX9</accession>
<dbReference type="GO" id="GO:0160107">
    <property type="term" value="F:tRNA (adenine(58)-N1)-methyltransferase activity"/>
    <property type="evidence" value="ECO:0007669"/>
    <property type="project" value="UniProtKB-EC"/>
</dbReference>
<dbReference type="Proteomes" id="UP001302676">
    <property type="component" value="Unassembled WGS sequence"/>
</dbReference>
<evidence type="ECO:0000256" key="2">
    <source>
        <dbReference type="ARBA" id="ARBA00012796"/>
    </source>
</evidence>
<keyword evidence="7" id="KW-0819">tRNA processing</keyword>
<keyword evidence="8" id="KW-0539">Nucleus</keyword>
<dbReference type="InterPro" id="IPR029063">
    <property type="entry name" value="SAM-dependent_MTases_sf"/>
</dbReference>
<proteinExistence type="predicted"/>
<evidence type="ECO:0000256" key="7">
    <source>
        <dbReference type="ARBA" id="ARBA00022694"/>
    </source>
</evidence>
<feature type="region of interest" description="Disordered" evidence="10">
    <location>
        <begin position="512"/>
        <end position="557"/>
    </location>
</feature>
<dbReference type="EC" id="2.1.1.220" evidence="2"/>
<dbReference type="PANTHER" id="PTHR12133:SF2">
    <property type="entry name" value="TRNA (ADENINE(58)-N(1))-METHYLTRANSFERASE CATALYTIC SUBUNIT TRMT61A"/>
    <property type="match status" value="1"/>
</dbReference>
<keyword evidence="5" id="KW-0808">Transferase</keyword>
<dbReference type="Gene3D" id="3.10.330.20">
    <property type="match status" value="1"/>
</dbReference>
<feature type="region of interest" description="Disordered" evidence="10">
    <location>
        <begin position="418"/>
        <end position="460"/>
    </location>
</feature>
<evidence type="ECO:0000256" key="10">
    <source>
        <dbReference type="SAM" id="MobiDB-lite"/>
    </source>
</evidence>
<dbReference type="GO" id="GO:0030488">
    <property type="term" value="P:tRNA methylation"/>
    <property type="evidence" value="ECO:0007669"/>
    <property type="project" value="InterPro"/>
</dbReference>
<feature type="region of interest" description="Disordered" evidence="10">
    <location>
        <begin position="304"/>
        <end position="328"/>
    </location>
</feature>
<feature type="domain" description="tRNA (adenine(58)-N(1))-methyltransferase catalytic subunit TRM61 C-terminal" evidence="11">
    <location>
        <begin position="337"/>
        <end position="490"/>
    </location>
</feature>
<evidence type="ECO:0000256" key="1">
    <source>
        <dbReference type="ARBA" id="ARBA00004123"/>
    </source>
</evidence>
<feature type="compositionally biased region" description="Low complexity" evidence="10">
    <location>
        <begin position="308"/>
        <end position="321"/>
    </location>
</feature>
<feature type="compositionally biased region" description="Acidic residues" evidence="10">
    <location>
        <begin position="425"/>
        <end position="437"/>
    </location>
</feature>
<feature type="region of interest" description="Disordered" evidence="10">
    <location>
        <begin position="1"/>
        <end position="26"/>
    </location>
</feature>
<dbReference type="Pfam" id="PF08704">
    <property type="entry name" value="GCD14"/>
    <property type="match status" value="2"/>
</dbReference>
<keyword evidence="6" id="KW-0949">S-adenosyl-L-methionine</keyword>
<feature type="compositionally biased region" description="Basic and acidic residues" evidence="10">
    <location>
        <begin position="546"/>
        <end position="557"/>
    </location>
</feature>
<reference evidence="12" key="2">
    <citation type="submission" date="2023-05" db="EMBL/GenBank/DDBJ databases">
        <authorList>
            <consortium name="Lawrence Berkeley National Laboratory"/>
            <person name="Steindorff A."/>
            <person name="Hensen N."/>
            <person name="Bonometti L."/>
            <person name="Westerberg I."/>
            <person name="Brannstrom I.O."/>
            <person name="Guillou S."/>
            <person name="Cros-Aarteil S."/>
            <person name="Calhoun S."/>
            <person name="Haridas S."/>
            <person name="Kuo A."/>
            <person name="Mondo S."/>
            <person name="Pangilinan J."/>
            <person name="Riley R."/>
            <person name="Labutti K."/>
            <person name="Andreopoulos B."/>
            <person name="Lipzen A."/>
            <person name="Chen C."/>
            <person name="Yanf M."/>
            <person name="Daum C."/>
            <person name="Ng V."/>
            <person name="Clum A."/>
            <person name="Ohm R."/>
            <person name="Martin F."/>
            <person name="Silar P."/>
            <person name="Natvig D."/>
            <person name="Lalanne C."/>
            <person name="Gautier V."/>
            <person name="Ament-Velasquez S.L."/>
            <person name="Kruys A."/>
            <person name="Hutchinson M.I."/>
            <person name="Powell A.J."/>
            <person name="Barry K."/>
            <person name="Miller A.N."/>
            <person name="Grigoriev I.V."/>
            <person name="Debuchy R."/>
            <person name="Gladieux P."/>
            <person name="Thoren M.H."/>
            <person name="Johannesson H."/>
        </authorList>
    </citation>
    <scope>NUCLEOTIDE SEQUENCE</scope>
    <source>
        <strain evidence="12">CBS 141.50</strain>
    </source>
</reference>
<dbReference type="GeneID" id="87819434"/>
<evidence type="ECO:0000259" key="11">
    <source>
        <dbReference type="Pfam" id="PF08704"/>
    </source>
</evidence>
<evidence type="ECO:0000256" key="3">
    <source>
        <dbReference type="ARBA" id="ARBA00015963"/>
    </source>
</evidence>
<evidence type="ECO:0000313" key="12">
    <source>
        <dbReference type="EMBL" id="KAK4147241.1"/>
    </source>
</evidence>
<sequence length="557" mass="60717">MSSLKPPTAAPGSTPRTISPFLSPGPHTTPNSLAILQLSRDNLLPVYLQPAAGAHDGYAEGAVVNTRYGSFPHSTMLGVPWGSQIRASKVDTGSRGRKRKREGEPEGDGDREGGDAEGGNTEGGKGGKEGEDGTGTGGGGDTAVVKKVVADTSGFIHVLPPTPELWTSSLPHRTQVVYTPDYSYILHRIRARPGSTLIEAGAGSGSFTHASVRAVYNGYPVVDEEGARASGPRKGKVFSFEFHEERYHKMKKELRDHGMERLVHLTHRDVYGGGFLVDGGKSPEADAVFLDLPAPWEALHHLSRRKPAPTTKPTYTTDTSPSGKADPEWVSPLNPRKSVHLCTFSPCIEQVTRTVSAMRRLGWVDIEMVEVANRKYHTSRERVGLNLNFERGVNNSAHDVEEAITRLAEIEARFREHAAKPRGEDGDEDMDSGDEEVPVVGNTKTNGARNPLEEKTTTTTASTAPWLEGRLITRGEPEIKTHTSYLVFAVLPMEWTEADEAAAAAQYPLGKEQKVIGAVDKKARKQERREQLQKTQGSGSRKARRKERDEKMGEIGV</sequence>
<dbReference type="GO" id="GO:0005634">
    <property type="term" value="C:nucleus"/>
    <property type="evidence" value="ECO:0007669"/>
    <property type="project" value="UniProtKB-SubCell"/>
</dbReference>
<evidence type="ECO:0000256" key="8">
    <source>
        <dbReference type="ARBA" id="ARBA00023242"/>
    </source>
</evidence>
<evidence type="ECO:0000256" key="4">
    <source>
        <dbReference type="ARBA" id="ARBA00022603"/>
    </source>
</evidence>
<protein>
    <recommendedName>
        <fullName evidence="3">tRNA (adenine(58)-N(1))-methyltransferase catalytic subunit TRM61</fullName>
        <ecNumber evidence="2">2.1.1.220</ecNumber>
    </recommendedName>
    <alternativeName>
        <fullName evidence="9">tRNA(m1A58)-methyltransferase subunit TRM61</fullName>
    </alternativeName>
</protein>
<feature type="domain" description="tRNA (adenine(58)-N(1))-methyltransferase catalytic subunit TRM61 C-terminal" evidence="11">
    <location>
        <begin position="154"/>
        <end position="303"/>
    </location>
</feature>
<dbReference type="RefSeq" id="XP_062640612.1">
    <property type="nucleotide sequence ID" value="XM_062782821.1"/>
</dbReference>
<dbReference type="AlphaFoldDB" id="A0AAN6VBX9"/>
<gene>
    <name evidence="12" type="ORF">C8A04DRAFT_34429</name>
</gene>
<comment type="caution">
    <text evidence="12">The sequence shown here is derived from an EMBL/GenBank/DDBJ whole genome shotgun (WGS) entry which is preliminary data.</text>
</comment>